<sequence length="399" mass="45207">MTIKKTIHYLAIITTLFFTMLIISACSSNSEAEADDATGSSEELTDNFPTEQLSGYWLHEDGADGTTFLHITFKGEEVGEMVLTTETDNSAYTFKMEETINSTRATAFLINEMTGNENAPWNGSETITFEFLNESSLMVLNGTNATVFSQSNEEAFTNYFEEQPPLFSLEDLDGYWLEDEESDYLSFQLTGDKEGEVHFHNGEEDSIYSFVLHEMNDTAIQLHLIDNYLYQVDPELMLDVVIHSNDTISVTLYGYESTYQKSTFEAYEAFYAARHAAPPEPVAETNNDFSFWSGDYRSEMSGNHAGTMLTLSNFQGDKFDFHLMHFHSYWIDDEDGGGWNGYDEDNLNGTASIINDKGQYSNGSCGITFEFIGDSINLIMNNCTDKFEYDIVERFIPIY</sequence>
<reference evidence="1 2" key="1">
    <citation type="submission" date="2021-06" db="EMBL/GenBank/DDBJ databases">
        <title>Bacillus sp. RD4P76, an endophyte from a halophyte.</title>
        <authorList>
            <person name="Sun J.-Q."/>
        </authorList>
    </citation>
    <scope>NUCLEOTIDE SEQUENCE [LARGE SCALE GENOMIC DNA]</scope>
    <source>
        <strain evidence="1 2">CGMCC 1.15917</strain>
    </source>
</reference>
<gene>
    <name evidence="1" type="ORF">KS419_09505</name>
</gene>
<organism evidence="1 2">
    <name type="scientific">Evansella tamaricis</name>
    <dbReference type="NCBI Taxonomy" id="2069301"/>
    <lineage>
        <taxon>Bacteria</taxon>
        <taxon>Bacillati</taxon>
        <taxon>Bacillota</taxon>
        <taxon>Bacilli</taxon>
        <taxon>Bacillales</taxon>
        <taxon>Bacillaceae</taxon>
        <taxon>Evansella</taxon>
    </lineage>
</organism>
<keyword evidence="2" id="KW-1185">Reference proteome</keyword>
<evidence type="ECO:0000313" key="2">
    <source>
        <dbReference type="Proteomes" id="UP000784880"/>
    </source>
</evidence>
<proteinExistence type="predicted"/>
<dbReference type="Proteomes" id="UP000784880">
    <property type="component" value="Unassembled WGS sequence"/>
</dbReference>
<dbReference type="EMBL" id="JAHQCS010000090">
    <property type="protein sequence ID" value="MBU9711973.1"/>
    <property type="molecule type" value="Genomic_DNA"/>
</dbReference>
<name>A0ABS6JE74_9BACI</name>
<protein>
    <submittedName>
        <fullName evidence="1">Uncharacterized protein</fullName>
    </submittedName>
</protein>
<dbReference type="PROSITE" id="PS51257">
    <property type="entry name" value="PROKAR_LIPOPROTEIN"/>
    <property type="match status" value="1"/>
</dbReference>
<dbReference type="RefSeq" id="WP_217066120.1">
    <property type="nucleotide sequence ID" value="NZ_JAHQCS010000090.1"/>
</dbReference>
<evidence type="ECO:0000313" key="1">
    <source>
        <dbReference type="EMBL" id="MBU9711973.1"/>
    </source>
</evidence>
<accession>A0ABS6JE74</accession>
<comment type="caution">
    <text evidence="1">The sequence shown here is derived from an EMBL/GenBank/DDBJ whole genome shotgun (WGS) entry which is preliminary data.</text>
</comment>